<dbReference type="EMBL" id="DRZC01000039">
    <property type="protein sequence ID" value="HHQ80443.1"/>
    <property type="molecule type" value="Genomic_DNA"/>
</dbReference>
<evidence type="ECO:0000313" key="1">
    <source>
        <dbReference type="EMBL" id="HHQ80443.1"/>
    </source>
</evidence>
<name>A0A7J3ZK65_9CREN</name>
<protein>
    <submittedName>
        <fullName evidence="1">Uncharacterized protein</fullName>
    </submittedName>
</protein>
<dbReference type="AlphaFoldDB" id="A0A7J3ZK65"/>
<sequence length="123" mass="14616">MLEMRSKIIYEDEEVIVEMGPHDDEIPELIMRLFKEGMKPLTWQRLREHFSALIGEDRLRRALRHLVNTGQLVQLNRNTYADPDTLTPEILEEIELKRSIMGGHGLYRRRVQTLRRELKSSTF</sequence>
<organism evidence="1">
    <name type="scientific">Fervidicoccus fontis</name>
    <dbReference type="NCBI Taxonomy" id="683846"/>
    <lineage>
        <taxon>Archaea</taxon>
        <taxon>Thermoproteota</taxon>
        <taxon>Thermoprotei</taxon>
        <taxon>Fervidicoccales</taxon>
        <taxon>Fervidicoccaceae</taxon>
        <taxon>Fervidicoccus</taxon>
    </lineage>
</organism>
<accession>A0A7J3ZK65</accession>
<comment type="caution">
    <text evidence="1">The sequence shown here is derived from an EMBL/GenBank/DDBJ whole genome shotgun (WGS) entry which is preliminary data.</text>
</comment>
<proteinExistence type="predicted"/>
<reference evidence="1" key="1">
    <citation type="journal article" date="2020" name="mSystems">
        <title>Genome- and Community-Level Interaction Insights into Carbon Utilization and Element Cycling Functions of Hydrothermarchaeota in Hydrothermal Sediment.</title>
        <authorList>
            <person name="Zhou Z."/>
            <person name="Liu Y."/>
            <person name="Xu W."/>
            <person name="Pan J."/>
            <person name="Luo Z.H."/>
            <person name="Li M."/>
        </authorList>
    </citation>
    <scope>NUCLEOTIDE SEQUENCE [LARGE SCALE GENOMIC DNA]</scope>
    <source>
        <strain evidence="1">SpSt-1116</strain>
    </source>
</reference>
<gene>
    <name evidence="1" type="ORF">ENM78_03155</name>
</gene>